<keyword evidence="15" id="KW-1185">Reference proteome</keyword>
<dbReference type="GO" id="GO:0010032">
    <property type="term" value="P:meiotic chromosome condensation"/>
    <property type="evidence" value="ECO:0007669"/>
    <property type="project" value="TreeGrafter"/>
</dbReference>
<comment type="subcellular location">
    <subcellularLocation>
        <location evidence="2">Chromosome</location>
    </subcellularLocation>
    <subcellularLocation>
        <location evidence="1">Nucleus</location>
    </subcellularLocation>
</comment>
<organism evidence="14 15">
    <name type="scientific">Phaedon cochleariae</name>
    <name type="common">Mustard beetle</name>
    <dbReference type="NCBI Taxonomy" id="80249"/>
    <lineage>
        <taxon>Eukaryota</taxon>
        <taxon>Metazoa</taxon>
        <taxon>Ecdysozoa</taxon>
        <taxon>Arthropoda</taxon>
        <taxon>Hexapoda</taxon>
        <taxon>Insecta</taxon>
        <taxon>Pterygota</taxon>
        <taxon>Neoptera</taxon>
        <taxon>Endopterygota</taxon>
        <taxon>Coleoptera</taxon>
        <taxon>Polyphaga</taxon>
        <taxon>Cucujiformia</taxon>
        <taxon>Chrysomeloidea</taxon>
        <taxon>Chrysomelidae</taxon>
        <taxon>Chrysomelinae</taxon>
        <taxon>Chrysomelini</taxon>
        <taxon>Phaedon</taxon>
    </lineage>
</organism>
<sequence length="1313" mass="150711">MAYMNFVIPGKKEDLLKTSVSDEYSVKNVLVQRELSQELKNARALLREEGAEYILSNFDVYYSVFHHGDSISMDIAYKAYEDLHKGATELNKALGFILEDKESLNDEMKLKYANILKMLLYIYTKIILLIEQKHSLKNDQLLKGRKKKCNDEEFLVDKKSILLILNNIMQREISFLWDNQIVEESLINLVSGICYDFLQNPAIKKEKEEFTEIFNVLGYLIKSYNHGTSFVIRVTQLVKIHEHISQCLPKGIQQLVQGFNYKGLLHELVEELTEWQTQTDDKHQDNQGARHCAAVLSSLAALMPDLMMPEVVSLNNYLYHDPPSLRISVIMVMVEVILNNLTSHELDEEQKNFRDELIGILIEHIEDNSVFVRAKVFQQWARMQKETAIPLKFQQEVFGKIAEHLYDKGALARKCAANCVTTFLSCNAFSANLSLSAMKEDLEEKKKMLVIAKEQFKDPKMDKLMELQSQWDAKVEKLKSVVHEELEADENENGGKDKQLPVEQVPDIIRFYIQNDSFKEAFQVCREAIKDSKFLEKYIESESPEESDLYMTILYTIFFDVTKVVEQIQNQQFATVTQEDFNKLDSLSKQVDFLENCVSFLQVLDASLDVMKELLETTSIADMHEAIEFFIAAYHFNIDRATDGILAMLRLMQRNEQERKDAVVDAFKKIYLTSDASNLADHCVTIVNRLIKLVKSVPVNNIDDLCEIISDWCSKGTMDNAIIDMLWQYVTGRVSVTEEDEIASLELLRMAAMGRKTIISRNISLVTNIGFGERGRKNMSLLCACCNLLSVAFEKVDINSNSAPFKIKADDQCFKDLVNILTECFFKPVEFYHKALYGAVDFVYKLCTKPEVVCESILKGIIPKLAKKQKEEPESGIPNYAVIRLCQIGGYIALKHLEYMDDTTYKELKRRQMIRDQRKKDKKETGKSVAKKKGGKRKSSATTASEASLMNTVTMDESIMEGAQAEDTDAEFILNVLENDIVTGSGALAKLAPTIIQVCERPDVYKSQELQFAGTTALMRYMLVSSKFCKKHIRLVFTIFERTPFPDIKTNILIHVSDLLTRFPNLIEPWTPRIFQSLTDPVPQTRKATFYTLSSLILRDMIRAHSHIPEMASCLADEEAEMRAMCKTFFVKLSHKENNLYNALPDIFTHIMGQESVDDEGVRSTMKLLFDLMDNAKHMEHIVARFCGKFKLTEDNRHHKNISFCLTLVKYNDKALKKLIDEFPTYKHLLHDEDIYGNFRTIMQTCNKPQAGRADLKPIVTELDNLIKSVFELNENGLMPPPPRPKSVKKRPRTKKKPSNRRKNKSHDSDDSE</sequence>
<gene>
    <name evidence="14" type="ORF">PHAECO_LOCUS2471</name>
</gene>
<keyword evidence="7 10" id="KW-0226">DNA condensation</keyword>
<keyword evidence="5 10" id="KW-0132">Cell division</keyword>
<name>A0A9P0DI83_PHACE</name>
<dbReference type="GO" id="GO:0007076">
    <property type="term" value="P:mitotic chromosome condensation"/>
    <property type="evidence" value="ECO:0007669"/>
    <property type="project" value="InterPro"/>
</dbReference>
<evidence type="ECO:0000256" key="2">
    <source>
        <dbReference type="ARBA" id="ARBA00004286"/>
    </source>
</evidence>
<feature type="domain" description="Condensin complex subunit 1 C-terminal" evidence="12">
    <location>
        <begin position="1048"/>
        <end position="1206"/>
    </location>
</feature>
<feature type="region of interest" description="Disordered" evidence="11">
    <location>
        <begin position="910"/>
        <end position="947"/>
    </location>
</feature>
<evidence type="ECO:0000256" key="10">
    <source>
        <dbReference type="PIRNR" id="PIRNR017127"/>
    </source>
</evidence>
<evidence type="ECO:0000256" key="5">
    <source>
        <dbReference type="ARBA" id="ARBA00022618"/>
    </source>
</evidence>
<feature type="compositionally biased region" description="Basic residues" evidence="11">
    <location>
        <begin position="1286"/>
        <end position="1305"/>
    </location>
</feature>
<dbReference type="GO" id="GO:0000779">
    <property type="term" value="C:condensed chromosome, centromeric region"/>
    <property type="evidence" value="ECO:0007669"/>
    <property type="project" value="TreeGrafter"/>
</dbReference>
<evidence type="ECO:0000313" key="15">
    <source>
        <dbReference type="Proteomes" id="UP001153737"/>
    </source>
</evidence>
<dbReference type="InterPro" id="IPR024324">
    <property type="entry name" value="Condensin_cplx_su1_N"/>
</dbReference>
<accession>A0A9P0DI83</accession>
<dbReference type="Pfam" id="PF12922">
    <property type="entry name" value="Cnd1_N"/>
    <property type="match status" value="1"/>
</dbReference>
<comment type="function">
    <text evidence="10">Regulatory subunit of the condensin complex, a complex required for conversion of interphase chromatin into mitotic-like condense chromosomes. The condensin complex probably introduces positive supercoils into relaxed DNA in the presence of type I topoisomerases and converts nicked DNA into positive knotted forms in the presence of type II topoisomerases.</text>
</comment>
<keyword evidence="9 10" id="KW-0131">Cell cycle</keyword>
<comment type="similarity">
    <text evidence="3 10">Belongs to the CND1 (condensin subunit 1) family.</text>
</comment>
<evidence type="ECO:0000256" key="3">
    <source>
        <dbReference type="ARBA" id="ARBA00009606"/>
    </source>
</evidence>
<evidence type="ECO:0000256" key="8">
    <source>
        <dbReference type="ARBA" id="ARBA00023242"/>
    </source>
</evidence>
<dbReference type="Pfam" id="PF12717">
    <property type="entry name" value="Cnd1"/>
    <property type="match status" value="1"/>
</dbReference>
<evidence type="ECO:0000256" key="1">
    <source>
        <dbReference type="ARBA" id="ARBA00004123"/>
    </source>
</evidence>
<evidence type="ECO:0000256" key="6">
    <source>
        <dbReference type="ARBA" id="ARBA00022776"/>
    </source>
</evidence>
<evidence type="ECO:0000256" key="9">
    <source>
        <dbReference type="ARBA" id="ARBA00023306"/>
    </source>
</evidence>
<dbReference type="SUPFAM" id="SSF48371">
    <property type="entry name" value="ARM repeat"/>
    <property type="match status" value="1"/>
</dbReference>
<evidence type="ECO:0000256" key="11">
    <source>
        <dbReference type="SAM" id="MobiDB-lite"/>
    </source>
</evidence>
<evidence type="ECO:0000256" key="4">
    <source>
        <dbReference type="ARBA" id="ARBA00022454"/>
    </source>
</evidence>
<dbReference type="InterPro" id="IPR007673">
    <property type="entry name" value="Condensin_cplx_su1"/>
</dbReference>
<evidence type="ECO:0000259" key="12">
    <source>
        <dbReference type="Pfam" id="PF12717"/>
    </source>
</evidence>
<dbReference type="GO" id="GO:0000796">
    <property type="term" value="C:condensin complex"/>
    <property type="evidence" value="ECO:0007669"/>
    <property type="project" value="TreeGrafter"/>
</dbReference>
<dbReference type="InterPro" id="IPR016024">
    <property type="entry name" value="ARM-type_fold"/>
</dbReference>
<evidence type="ECO:0000313" key="14">
    <source>
        <dbReference type="EMBL" id="CAH1118535.1"/>
    </source>
</evidence>
<feature type="region of interest" description="Disordered" evidence="11">
    <location>
        <begin position="1274"/>
        <end position="1313"/>
    </location>
</feature>
<proteinExistence type="inferred from homology"/>
<dbReference type="Proteomes" id="UP001153737">
    <property type="component" value="Chromosome 11"/>
</dbReference>
<dbReference type="GO" id="GO:0051301">
    <property type="term" value="P:cell division"/>
    <property type="evidence" value="ECO:0007669"/>
    <property type="project" value="UniProtKB-KW"/>
</dbReference>
<dbReference type="InterPro" id="IPR032682">
    <property type="entry name" value="Cnd1_C"/>
</dbReference>
<feature type="compositionally biased region" description="Basic residues" evidence="11">
    <location>
        <begin position="929"/>
        <end position="939"/>
    </location>
</feature>
<evidence type="ECO:0000256" key="7">
    <source>
        <dbReference type="ARBA" id="ARBA00023067"/>
    </source>
</evidence>
<keyword evidence="6 10" id="KW-0498">Mitosis</keyword>
<dbReference type="EMBL" id="OU896717">
    <property type="protein sequence ID" value="CAH1118535.1"/>
    <property type="molecule type" value="Genomic_DNA"/>
</dbReference>
<dbReference type="PANTHER" id="PTHR14222:SF2">
    <property type="entry name" value="CONDENSIN COMPLEX SUBUNIT 1"/>
    <property type="match status" value="1"/>
</dbReference>
<keyword evidence="4" id="KW-0158">Chromosome</keyword>
<keyword evidence="8" id="KW-0539">Nucleus</keyword>
<dbReference type="GO" id="GO:0005634">
    <property type="term" value="C:nucleus"/>
    <property type="evidence" value="ECO:0007669"/>
    <property type="project" value="UniProtKB-SubCell"/>
</dbReference>
<dbReference type="PANTHER" id="PTHR14222">
    <property type="entry name" value="CONDENSIN"/>
    <property type="match status" value="1"/>
</dbReference>
<dbReference type="GO" id="GO:0042393">
    <property type="term" value="F:histone binding"/>
    <property type="evidence" value="ECO:0007669"/>
    <property type="project" value="TreeGrafter"/>
</dbReference>
<feature type="domain" description="Condensin complex subunit 1 N-terminal" evidence="13">
    <location>
        <begin position="97"/>
        <end position="229"/>
    </location>
</feature>
<dbReference type="InterPro" id="IPR026971">
    <property type="entry name" value="CND1/NCAPD3"/>
</dbReference>
<protein>
    <recommendedName>
        <fullName evidence="10">Condensin complex subunit 1</fullName>
    </recommendedName>
</protein>
<dbReference type="Gene3D" id="1.25.10.10">
    <property type="entry name" value="Leucine-rich Repeat Variant"/>
    <property type="match status" value="1"/>
</dbReference>
<feature type="compositionally biased region" description="Basic and acidic residues" evidence="11">
    <location>
        <begin position="913"/>
        <end position="926"/>
    </location>
</feature>
<dbReference type="InterPro" id="IPR011989">
    <property type="entry name" value="ARM-like"/>
</dbReference>
<dbReference type="OrthoDB" id="436262at2759"/>
<dbReference type="PIRSF" id="PIRSF017127">
    <property type="entry name" value="Condensin_D2"/>
    <property type="match status" value="1"/>
</dbReference>
<reference evidence="14" key="2">
    <citation type="submission" date="2022-10" db="EMBL/GenBank/DDBJ databases">
        <authorList>
            <consortium name="ENA_rothamsted_submissions"/>
            <consortium name="culmorum"/>
            <person name="King R."/>
        </authorList>
    </citation>
    <scope>NUCLEOTIDE SEQUENCE</scope>
</reference>
<reference evidence="14" key="1">
    <citation type="submission" date="2022-01" db="EMBL/GenBank/DDBJ databases">
        <authorList>
            <person name="King R."/>
        </authorList>
    </citation>
    <scope>NUCLEOTIDE SEQUENCE</scope>
</reference>
<evidence type="ECO:0000259" key="13">
    <source>
        <dbReference type="Pfam" id="PF12922"/>
    </source>
</evidence>